<keyword evidence="3 6" id="KW-0812">Transmembrane</keyword>
<dbReference type="Proteomes" id="UP001149719">
    <property type="component" value="Unassembled WGS sequence"/>
</dbReference>
<accession>A0ABT4JZ29</accession>
<feature type="transmembrane region" description="Helical" evidence="6">
    <location>
        <begin position="251"/>
        <end position="272"/>
    </location>
</feature>
<reference evidence="7" key="1">
    <citation type="submission" date="2022-12" db="EMBL/GenBank/DDBJ databases">
        <title>Marinomonas 15G1-11 sp. nov, isolated from marine algae.</title>
        <authorList>
            <person name="Butt M."/>
            <person name="Choi D.G."/>
            <person name="Kim J.M."/>
            <person name="Lee J.K."/>
            <person name="Baek J.H."/>
            <person name="Jeon C.O."/>
        </authorList>
    </citation>
    <scope>NUCLEOTIDE SEQUENCE</scope>
    <source>
        <strain evidence="7">15G1-11</strain>
    </source>
</reference>
<dbReference type="RefSeq" id="WP_269127797.1">
    <property type="nucleotide sequence ID" value="NZ_JAPUBN010000024.1"/>
</dbReference>
<comment type="subcellular location">
    <subcellularLocation>
        <location evidence="1">Cell inner membrane</location>
        <topology evidence="1">Multi-pass membrane protein</topology>
    </subcellularLocation>
</comment>
<dbReference type="InterPro" id="IPR001851">
    <property type="entry name" value="ABC_transp_permease"/>
</dbReference>
<keyword evidence="8" id="KW-1185">Reference proteome</keyword>
<keyword evidence="2" id="KW-1003">Cell membrane</keyword>
<feature type="transmembrane region" description="Helical" evidence="6">
    <location>
        <begin position="278"/>
        <end position="295"/>
    </location>
</feature>
<dbReference type="EMBL" id="JAPUBN010000024">
    <property type="protein sequence ID" value="MCZ2723654.1"/>
    <property type="molecule type" value="Genomic_DNA"/>
</dbReference>
<evidence type="ECO:0000256" key="4">
    <source>
        <dbReference type="ARBA" id="ARBA00022989"/>
    </source>
</evidence>
<evidence type="ECO:0000256" key="5">
    <source>
        <dbReference type="ARBA" id="ARBA00023136"/>
    </source>
</evidence>
<evidence type="ECO:0000313" key="7">
    <source>
        <dbReference type="EMBL" id="MCZ2723654.1"/>
    </source>
</evidence>
<sequence>MNQAKVPVWVSIALIPFINVMLAFFVSALVILALGEDPIEAAGYLIYGAFGYEEGIGYTLYYATNLIFTGLAVSVAFKAGLFNIGGEGQAYIGGLGVGLVCLWFDSSLPLMVIAPLAIIGGALFGAAWAYIPAYLQARRGSHVVITTIMFNFIASSLMVYLLVNWLKQDGRMSPNSRTFEESAWLPYMHELLAPFGIELSESPLNASFLWALICCVFVWGLIWHTRWGYQLRTLGTNATAAVYAGIDNSKVTIWVMLISGGLAGFVGLNEIMGVNHSLLLNFTAGYGFAGIAVSLMGRNHPVGIIVAAILFGALYQGGSELAFEIPTITPEIVVVIQGLVILFSGALENMLKDRIEGFFIRKSVA</sequence>
<evidence type="ECO:0000256" key="2">
    <source>
        <dbReference type="ARBA" id="ARBA00022475"/>
    </source>
</evidence>
<name>A0ABT4JZ29_9GAMM</name>
<gene>
    <name evidence="7" type="ORF">O1D97_19055</name>
</gene>
<protein>
    <submittedName>
        <fullName evidence="7">ABC transporter permease</fullName>
    </submittedName>
</protein>
<keyword evidence="5 6" id="KW-0472">Membrane</keyword>
<dbReference type="PANTHER" id="PTHR47089">
    <property type="entry name" value="ABC TRANSPORTER, PERMEASE PROTEIN"/>
    <property type="match status" value="1"/>
</dbReference>
<dbReference type="CDD" id="cd06580">
    <property type="entry name" value="TM_PBP1_transp_TpRbsC_like"/>
    <property type="match status" value="1"/>
</dbReference>
<evidence type="ECO:0000256" key="3">
    <source>
        <dbReference type="ARBA" id="ARBA00022692"/>
    </source>
</evidence>
<feature type="transmembrane region" description="Helical" evidence="6">
    <location>
        <begin position="330"/>
        <end position="351"/>
    </location>
</feature>
<feature type="transmembrane region" description="Helical" evidence="6">
    <location>
        <begin position="89"/>
        <end position="106"/>
    </location>
</feature>
<proteinExistence type="predicted"/>
<dbReference type="PANTHER" id="PTHR47089:SF1">
    <property type="entry name" value="GUANOSINE ABC TRANSPORTER PERMEASE PROTEIN NUPP"/>
    <property type="match status" value="1"/>
</dbReference>
<feature type="transmembrane region" description="Helical" evidence="6">
    <location>
        <begin position="143"/>
        <end position="163"/>
    </location>
</feature>
<evidence type="ECO:0000313" key="8">
    <source>
        <dbReference type="Proteomes" id="UP001149719"/>
    </source>
</evidence>
<feature type="transmembrane region" description="Helical" evidence="6">
    <location>
        <begin position="112"/>
        <end position="131"/>
    </location>
</feature>
<dbReference type="Pfam" id="PF02653">
    <property type="entry name" value="BPD_transp_2"/>
    <property type="match status" value="1"/>
</dbReference>
<evidence type="ECO:0000256" key="6">
    <source>
        <dbReference type="SAM" id="Phobius"/>
    </source>
</evidence>
<feature type="transmembrane region" description="Helical" evidence="6">
    <location>
        <begin position="204"/>
        <end position="223"/>
    </location>
</feature>
<feature type="transmembrane region" description="Helical" evidence="6">
    <location>
        <begin position="55"/>
        <end position="77"/>
    </location>
</feature>
<keyword evidence="4 6" id="KW-1133">Transmembrane helix</keyword>
<organism evidence="7 8">
    <name type="scientific">Marinomonas phaeophyticola</name>
    <dbReference type="NCBI Taxonomy" id="3004091"/>
    <lineage>
        <taxon>Bacteria</taxon>
        <taxon>Pseudomonadati</taxon>
        <taxon>Pseudomonadota</taxon>
        <taxon>Gammaproteobacteria</taxon>
        <taxon>Oceanospirillales</taxon>
        <taxon>Oceanospirillaceae</taxon>
        <taxon>Marinomonas</taxon>
    </lineage>
</organism>
<feature type="transmembrane region" description="Helical" evidence="6">
    <location>
        <begin position="302"/>
        <end position="318"/>
    </location>
</feature>
<feature type="transmembrane region" description="Helical" evidence="6">
    <location>
        <begin position="12"/>
        <end position="35"/>
    </location>
</feature>
<evidence type="ECO:0000256" key="1">
    <source>
        <dbReference type="ARBA" id="ARBA00004429"/>
    </source>
</evidence>
<comment type="caution">
    <text evidence="7">The sequence shown here is derived from an EMBL/GenBank/DDBJ whole genome shotgun (WGS) entry which is preliminary data.</text>
</comment>